<keyword evidence="2" id="KW-1185">Reference proteome</keyword>
<dbReference type="EMBL" id="BNJF01000006">
    <property type="protein sequence ID" value="GHO49786.1"/>
    <property type="molecule type" value="Genomic_DNA"/>
</dbReference>
<accession>A0A8J3I997</accession>
<dbReference type="Proteomes" id="UP000612362">
    <property type="component" value="Unassembled WGS sequence"/>
</dbReference>
<evidence type="ECO:0000313" key="2">
    <source>
        <dbReference type="Proteomes" id="UP000612362"/>
    </source>
</evidence>
<evidence type="ECO:0000313" key="1">
    <source>
        <dbReference type="EMBL" id="GHO49786.1"/>
    </source>
</evidence>
<dbReference type="RefSeq" id="WP_220198879.1">
    <property type="nucleotide sequence ID" value="NZ_BNJF01000006.1"/>
</dbReference>
<comment type="caution">
    <text evidence="1">The sequence shown here is derived from an EMBL/GenBank/DDBJ whole genome shotgun (WGS) entry which is preliminary data.</text>
</comment>
<proteinExistence type="predicted"/>
<name>A0A8J3I997_9CHLR</name>
<reference evidence="1" key="1">
    <citation type="submission" date="2020-10" db="EMBL/GenBank/DDBJ databases">
        <title>Taxonomic study of unclassified bacteria belonging to the class Ktedonobacteria.</title>
        <authorList>
            <person name="Yabe S."/>
            <person name="Wang C.M."/>
            <person name="Zheng Y."/>
            <person name="Sakai Y."/>
            <person name="Cavaletti L."/>
            <person name="Monciardini P."/>
            <person name="Donadio S."/>
        </authorList>
    </citation>
    <scope>NUCLEOTIDE SEQUENCE</scope>
    <source>
        <strain evidence="1">SOSP1-1</strain>
    </source>
</reference>
<dbReference type="AlphaFoldDB" id="A0A8J3I997"/>
<gene>
    <name evidence="1" type="ORF">KSX_79490</name>
</gene>
<protein>
    <submittedName>
        <fullName evidence="1">Uncharacterized protein</fullName>
    </submittedName>
</protein>
<sequence>MTYDLTPTQRLLEVLKQREFTKAERAIAREQIGHYYAKKLTILQQHLFEALEKRHTGELDAFEVDEYIHRYHKQSQELYVYINMQSQSNANLPFWLAIIEADEQGRNVWQPTTMLPHEEQSP</sequence>
<organism evidence="1 2">
    <name type="scientific">Ktedonospora formicarum</name>
    <dbReference type="NCBI Taxonomy" id="2778364"/>
    <lineage>
        <taxon>Bacteria</taxon>
        <taxon>Bacillati</taxon>
        <taxon>Chloroflexota</taxon>
        <taxon>Ktedonobacteria</taxon>
        <taxon>Ktedonobacterales</taxon>
        <taxon>Ktedonobacteraceae</taxon>
        <taxon>Ktedonospora</taxon>
    </lineage>
</organism>